<dbReference type="GO" id="GO:0005634">
    <property type="term" value="C:nucleus"/>
    <property type="evidence" value="ECO:0007669"/>
    <property type="project" value="TreeGrafter"/>
</dbReference>
<dbReference type="InterPro" id="IPR052800">
    <property type="entry name" value="DNA_Repair_Helicase_ZGRF1"/>
</dbReference>
<protein>
    <recommendedName>
        <fullName evidence="2">5'-3' DNA helicase ZGRF1-like N-terminal domain-containing protein</fullName>
    </recommendedName>
</protein>
<dbReference type="InterPro" id="IPR018838">
    <property type="entry name" value="ZGRF1-like_N"/>
</dbReference>
<evidence type="ECO:0000256" key="1">
    <source>
        <dbReference type="SAM" id="MobiDB-lite"/>
    </source>
</evidence>
<dbReference type="GO" id="GO:0006302">
    <property type="term" value="P:double-strand break repair"/>
    <property type="evidence" value="ECO:0007669"/>
    <property type="project" value="TreeGrafter"/>
</dbReference>
<comment type="caution">
    <text evidence="3">The sequence shown here is derived from an EMBL/GenBank/DDBJ whole genome shotgun (WGS) entry which is preliminary data.</text>
</comment>
<organism evidence="3 4">
    <name type="scientific">Pisum sativum</name>
    <name type="common">Garden pea</name>
    <name type="synonym">Lathyrus oleraceus</name>
    <dbReference type="NCBI Taxonomy" id="3888"/>
    <lineage>
        <taxon>Eukaryota</taxon>
        <taxon>Viridiplantae</taxon>
        <taxon>Streptophyta</taxon>
        <taxon>Embryophyta</taxon>
        <taxon>Tracheophyta</taxon>
        <taxon>Spermatophyta</taxon>
        <taxon>Magnoliopsida</taxon>
        <taxon>eudicotyledons</taxon>
        <taxon>Gunneridae</taxon>
        <taxon>Pentapetalae</taxon>
        <taxon>rosids</taxon>
        <taxon>fabids</taxon>
        <taxon>Fabales</taxon>
        <taxon>Fabaceae</taxon>
        <taxon>Papilionoideae</taxon>
        <taxon>50 kb inversion clade</taxon>
        <taxon>NPAAA clade</taxon>
        <taxon>Hologalegina</taxon>
        <taxon>IRL clade</taxon>
        <taxon>Fabeae</taxon>
        <taxon>Lathyrus</taxon>
    </lineage>
</organism>
<accession>A0A9D4ZUS5</accession>
<dbReference type="PANTHER" id="PTHR28535:SF1">
    <property type="entry name" value="PROTEIN ZGRF1"/>
    <property type="match status" value="1"/>
</dbReference>
<feature type="domain" description="5'-3' DNA helicase ZGRF1-like N-terminal" evidence="2">
    <location>
        <begin position="274"/>
        <end position="352"/>
    </location>
</feature>
<dbReference type="EMBL" id="JAMSHJ010000007">
    <property type="protein sequence ID" value="KAI5383378.1"/>
    <property type="molecule type" value="Genomic_DNA"/>
</dbReference>
<evidence type="ECO:0000313" key="4">
    <source>
        <dbReference type="Proteomes" id="UP001058974"/>
    </source>
</evidence>
<dbReference type="Proteomes" id="UP001058974">
    <property type="component" value="Chromosome 7"/>
</dbReference>
<proteinExistence type="predicted"/>
<evidence type="ECO:0000313" key="3">
    <source>
        <dbReference type="EMBL" id="KAI5383378.1"/>
    </source>
</evidence>
<feature type="compositionally biased region" description="Basic and acidic residues" evidence="1">
    <location>
        <begin position="528"/>
        <end position="539"/>
    </location>
</feature>
<feature type="region of interest" description="Disordered" evidence="1">
    <location>
        <begin position="528"/>
        <end position="547"/>
    </location>
</feature>
<name>A0A9D4ZUS5_PEA</name>
<dbReference type="PANTHER" id="PTHR28535">
    <property type="entry name" value="ZINC FINGER GRF-TYPE CONTAINING 1"/>
    <property type="match status" value="1"/>
</dbReference>
<reference evidence="3 4" key="1">
    <citation type="journal article" date="2022" name="Nat. Genet.">
        <title>Improved pea reference genome and pan-genome highlight genomic features and evolutionary characteristics.</title>
        <authorList>
            <person name="Yang T."/>
            <person name="Liu R."/>
            <person name="Luo Y."/>
            <person name="Hu S."/>
            <person name="Wang D."/>
            <person name="Wang C."/>
            <person name="Pandey M.K."/>
            <person name="Ge S."/>
            <person name="Xu Q."/>
            <person name="Li N."/>
            <person name="Li G."/>
            <person name="Huang Y."/>
            <person name="Saxena R.K."/>
            <person name="Ji Y."/>
            <person name="Li M."/>
            <person name="Yan X."/>
            <person name="He Y."/>
            <person name="Liu Y."/>
            <person name="Wang X."/>
            <person name="Xiang C."/>
            <person name="Varshney R.K."/>
            <person name="Ding H."/>
            <person name="Gao S."/>
            <person name="Zong X."/>
        </authorList>
    </citation>
    <scope>NUCLEOTIDE SEQUENCE [LARGE SCALE GENOMIC DNA]</scope>
    <source>
        <strain evidence="3 4">cv. Zhongwan 6</strain>
    </source>
</reference>
<gene>
    <name evidence="3" type="ORF">KIW84_070691</name>
</gene>
<dbReference type="Pfam" id="PF10382">
    <property type="entry name" value="ZGRF1-like_N"/>
    <property type="match status" value="2"/>
</dbReference>
<evidence type="ECO:0000259" key="2">
    <source>
        <dbReference type="Pfam" id="PF10382"/>
    </source>
</evidence>
<sequence length="587" mass="66543">MRQYRYEIMKRHIQTWFGSVDMKLKLMNIEMDEENFGRVGERQDAIRGLSRRKKIESRLLNSDETVASGETLTFNGHLVDIGSLEGENKPESQLNVDKKQKNVFRFRTPDVKVNPKETITRTQKPLSPSQKIIKEFKKREILKYQSPKISQETQKPSSTEWQVLYTSQMTQKAKKYHDGFLRLDLCGSRGEQVRLFDASRKLLDSRFLKKDDVIKPGESIAFDTYLVDISEDQVSHTPDSSVQGNNCTNLKRIEKIDRQKTSLDTDSHVTVGKHEWKVLYTTQLTQKAKKYHDGFLQLECCGSLGRQVILYDLSKRPLERRFLKKDEVIEAGSMAYFAGHLVDVGEPEGSHQSPVKLSERGTVGENVVEKRQQRHGQKVCRELHPSTARGQPSSRPCLWRDAGLNSQFCEIEEIKPSKTVPIVKPLHDGQPPSRACLPQDAGLNSQSALKSNKAVPVVKPLRDVNQILSFLQDPSAKSHERNITGGRSPNKLYQNILDSESMETMKSPDITPTKATSGGGSFQYKENVKMSHQSSDKEAQQSINEADFDLLLSSPDVHSSCPISNEVESAEEFLSERKAFPSFDLGF</sequence>
<dbReference type="Gramene" id="Psat07G0069100-T1">
    <property type="protein sequence ID" value="KAI5383378.1"/>
    <property type="gene ID" value="KIW84_070691"/>
</dbReference>
<dbReference type="AlphaFoldDB" id="A0A9D4ZUS5"/>
<keyword evidence="4" id="KW-1185">Reference proteome</keyword>
<dbReference type="GO" id="GO:0035861">
    <property type="term" value="C:site of double-strand break"/>
    <property type="evidence" value="ECO:0007669"/>
    <property type="project" value="TreeGrafter"/>
</dbReference>
<feature type="domain" description="5'-3' DNA helicase ZGRF1-like N-terminal" evidence="2">
    <location>
        <begin position="160"/>
        <end position="233"/>
    </location>
</feature>